<keyword evidence="3" id="KW-1185">Reference proteome</keyword>
<dbReference type="AlphaFoldDB" id="A0A918KL93"/>
<feature type="transmembrane region" description="Helical" evidence="1">
    <location>
        <begin position="45"/>
        <end position="66"/>
    </location>
</feature>
<keyword evidence="1" id="KW-0472">Membrane</keyword>
<accession>A0A918KL93</accession>
<dbReference type="EMBL" id="BMXR01000010">
    <property type="protein sequence ID" value="GGX66741.1"/>
    <property type="molecule type" value="Genomic_DNA"/>
</dbReference>
<dbReference type="Pfam" id="PF11146">
    <property type="entry name" value="DUF2905"/>
    <property type="match status" value="1"/>
</dbReference>
<evidence type="ECO:0000313" key="3">
    <source>
        <dbReference type="Proteomes" id="UP000626148"/>
    </source>
</evidence>
<evidence type="ECO:0000313" key="2">
    <source>
        <dbReference type="EMBL" id="GGX66741.1"/>
    </source>
</evidence>
<reference evidence="2" key="2">
    <citation type="submission" date="2020-09" db="EMBL/GenBank/DDBJ databases">
        <authorList>
            <person name="Sun Q."/>
            <person name="Kim S."/>
        </authorList>
    </citation>
    <scope>NUCLEOTIDE SEQUENCE</scope>
    <source>
        <strain evidence="2">KCTC 22169</strain>
    </source>
</reference>
<organism evidence="2 3">
    <name type="scientific">Saccharospirillum salsuginis</name>
    <dbReference type="NCBI Taxonomy" id="418750"/>
    <lineage>
        <taxon>Bacteria</taxon>
        <taxon>Pseudomonadati</taxon>
        <taxon>Pseudomonadota</taxon>
        <taxon>Gammaproteobacteria</taxon>
        <taxon>Oceanospirillales</taxon>
        <taxon>Saccharospirillaceae</taxon>
        <taxon>Saccharospirillum</taxon>
    </lineage>
</organism>
<proteinExistence type="predicted"/>
<sequence>MSRWFILAGIVLIVIGLILHYAPGLLNWFGKLPGDLRFESERTRVYFPIVSMIIISIILTVLINLFGRH</sequence>
<dbReference type="InterPro" id="IPR021320">
    <property type="entry name" value="DUF2905"/>
</dbReference>
<evidence type="ECO:0000256" key="1">
    <source>
        <dbReference type="SAM" id="Phobius"/>
    </source>
</evidence>
<reference evidence="2" key="1">
    <citation type="journal article" date="2014" name="Int. J. Syst. Evol. Microbiol.">
        <title>Complete genome sequence of Corynebacterium casei LMG S-19264T (=DSM 44701T), isolated from a smear-ripened cheese.</title>
        <authorList>
            <consortium name="US DOE Joint Genome Institute (JGI-PGF)"/>
            <person name="Walter F."/>
            <person name="Albersmeier A."/>
            <person name="Kalinowski J."/>
            <person name="Ruckert C."/>
        </authorList>
    </citation>
    <scope>NUCLEOTIDE SEQUENCE</scope>
    <source>
        <strain evidence="2">KCTC 22169</strain>
    </source>
</reference>
<evidence type="ECO:0008006" key="4">
    <source>
        <dbReference type="Google" id="ProtNLM"/>
    </source>
</evidence>
<dbReference type="Proteomes" id="UP000626148">
    <property type="component" value="Unassembled WGS sequence"/>
</dbReference>
<comment type="caution">
    <text evidence="2">The sequence shown here is derived from an EMBL/GenBank/DDBJ whole genome shotgun (WGS) entry which is preliminary data.</text>
</comment>
<dbReference type="PANTHER" id="PTHR36443">
    <property type="entry name" value="BSR5223 PROTEIN"/>
    <property type="match status" value="1"/>
</dbReference>
<keyword evidence="1" id="KW-0812">Transmembrane</keyword>
<feature type="transmembrane region" description="Helical" evidence="1">
    <location>
        <begin position="5"/>
        <end position="25"/>
    </location>
</feature>
<name>A0A918KL93_9GAMM</name>
<dbReference type="PANTHER" id="PTHR36443:SF1">
    <property type="entry name" value="BSR5223 PROTEIN"/>
    <property type="match status" value="1"/>
</dbReference>
<gene>
    <name evidence="2" type="ORF">GCM10007392_38120</name>
</gene>
<keyword evidence="1" id="KW-1133">Transmembrane helix</keyword>
<dbReference type="RefSeq" id="WP_189611702.1">
    <property type="nucleotide sequence ID" value="NZ_BMXR01000010.1"/>
</dbReference>
<protein>
    <recommendedName>
        <fullName evidence="4">DUF2905 domain-containing protein</fullName>
    </recommendedName>
</protein>